<dbReference type="GeneID" id="73350286"/>
<organism evidence="2 3">
    <name type="scientific">Colletotrichum lupini</name>
    <dbReference type="NCBI Taxonomy" id="145971"/>
    <lineage>
        <taxon>Eukaryota</taxon>
        <taxon>Fungi</taxon>
        <taxon>Dikarya</taxon>
        <taxon>Ascomycota</taxon>
        <taxon>Pezizomycotina</taxon>
        <taxon>Sordariomycetes</taxon>
        <taxon>Hypocreomycetidae</taxon>
        <taxon>Glomerellales</taxon>
        <taxon>Glomerellaceae</taxon>
        <taxon>Colletotrichum</taxon>
        <taxon>Colletotrichum acutatum species complex</taxon>
    </lineage>
</organism>
<reference evidence="2" key="1">
    <citation type="journal article" date="2021" name="Mol. Plant Microbe Interact.">
        <title>Complete Genome Sequence of the Plant-Pathogenic Fungus Colletotrichum lupini.</title>
        <authorList>
            <person name="Baroncelli R."/>
            <person name="Pensec F."/>
            <person name="Da Lio D."/>
            <person name="Boufleur T."/>
            <person name="Vicente I."/>
            <person name="Sarrocco S."/>
            <person name="Picot A."/>
            <person name="Baraldi E."/>
            <person name="Sukno S."/>
            <person name="Thon M."/>
            <person name="Le Floch G."/>
        </authorList>
    </citation>
    <scope>NUCLEOTIDE SEQUENCE</scope>
    <source>
        <strain evidence="2">IMI 504893</strain>
    </source>
</reference>
<protein>
    <submittedName>
        <fullName evidence="2">Uncharacterized protein</fullName>
    </submittedName>
</protein>
<dbReference type="EMBL" id="CP019481">
    <property type="protein sequence ID" value="UQC90822.1"/>
    <property type="molecule type" value="Genomic_DNA"/>
</dbReference>
<dbReference type="RefSeq" id="XP_049152423.1">
    <property type="nucleotide sequence ID" value="XM_049295276.1"/>
</dbReference>
<feature type="compositionally biased region" description="Basic residues" evidence="1">
    <location>
        <begin position="22"/>
        <end position="32"/>
    </location>
</feature>
<feature type="region of interest" description="Disordered" evidence="1">
    <location>
        <begin position="1"/>
        <end position="33"/>
    </location>
</feature>
<dbReference type="AlphaFoldDB" id="A0A9Q8T7Z1"/>
<evidence type="ECO:0000313" key="2">
    <source>
        <dbReference type="EMBL" id="UQC90822.1"/>
    </source>
</evidence>
<sequence>MKPESFSKKAKKPPPIPIAHDKKPHLLPRRHVASSYTAPVPPYTAQIPSPAGAFCVSAPVCKSPTYNKDYEPAPRGYIQTNPPNNTPGSQKKLVCSLRMGMLQPTTTVPMPSRQCHMASRYSVLPTDLLRVGGCTLSRRRRQFYTLFNSIVLYY</sequence>
<evidence type="ECO:0000313" key="3">
    <source>
        <dbReference type="Proteomes" id="UP000830671"/>
    </source>
</evidence>
<dbReference type="KEGG" id="clup:CLUP02_16354"/>
<gene>
    <name evidence="2" type="ORF">CLUP02_16354</name>
</gene>
<proteinExistence type="predicted"/>
<dbReference type="Proteomes" id="UP000830671">
    <property type="component" value="Chromosome 9"/>
</dbReference>
<name>A0A9Q8T7Z1_9PEZI</name>
<evidence type="ECO:0000256" key="1">
    <source>
        <dbReference type="SAM" id="MobiDB-lite"/>
    </source>
</evidence>
<keyword evidence="3" id="KW-1185">Reference proteome</keyword>
<accession>A0A9Q8T7Z1</accession>